<dbReference type="Ensembl" id="ENSOCUT00000048812.1">
    <property type="protein sequence ID" value="ENSOCUP00000036340.1"/>
    <property type="gene ID" value="ENSOCUG00000031599.1"/>
</dbReference>
<reference evidence="4 5" key="1">
    <citation type="journal article" date="2011" name="Nature">
        <title>A high-resolution map of human evolutionary constraint using 29 mammals.</title>
        <authorList>
            <person name="Lindblad-Toh K."/>
            <person name="Garber M."/>
            <person name="Zuk O."/>
            <person name="Lin M.F."/>
            <person name="Parker B.J."/>
            <person name="Washietl S."/>
            <person name="Kheradpour P."/>
            <person name="Ernst J."/>
            <person name="Jordan G."/>
            <person name="Mauceli E."/>
            <person name="Ward L.D."/>
            <person name="Lowe C.B."/>
            <person name="Holloway A.K."/>
            <person name="Clamp M."/>
            <person name="Gnerre S."/>
            <person name="Alfoldi J."/>
            <person name="Beal K."/>
            <person name="Chang J."/>
            <person name="Clawson H."/>
            <person name="Cuff J."/>
            <person name="Di Palma F."/>
            <person name="Fitzgerald S."/>
            <person name="Flicek P."/>
            <person name="Guttman M."/>
            <person name="Hubisz M.J."/>
            <person name="Jaffe D.B."/>
            <person name="Jungreis I."/>
            <person name="Kent W.J."/>
            <person name="Kostka D."/>
            <person name="Lara M."/>
            <person name="Martins A.L."/>
            <person name="Massingham T."/>
            <person name="Moltke I."/>
            <person name="Raney B.J."/>
            <person name="Rasmussen M.D."/>
            <person name="Robinson J."/>
            <person name="Stark A."/>
            <person name="Vilella A.J."/>
            <person name="Wen J."/>
            <person name="Xie X."/>
            <person name="Zody M.C."/>
            <person name="Baldwin J."/>
            <person name="Bloom T."/>
            <person name="Chin C.W."/>
            <person name="Heiman D."/>
            <person name="Nicol R."/>
            <person name="Nusbaum C."/>
            <person name="Young S."/>
            <person name="Wilkinson J."/>
            <person name="Worley K.C."/>
            <person name="Kovar C.L."/>
            <person name="Muzny D.M."/>
            <person name="Gibbs R.A."/>
            <person name="Cree A."/>
            <person name="Dihn H.H."/>
            <person name="Fowler G."/>
            <person name="Jhangiani S."/>
            <person name="Joshi V."/>
            <person name="Lee S."/>
            <person name="Lewis L.R."/>
            <person name="Nazareth L.V."/>
            <person name="Okwuonu G."/>
            <person name="Santibanez J."/>
            <person name="Warren W.C."/>
            <person name="Mardis E.R."/>
            <person name="Weinstock G.M."/>
            <person name="Wilson R.K."/>
            <person name="Delehaunty K."/>
            <person name="Dooling D."/>
            <person name="Fronik C."/>
            <person name="Fulton L."/>
            <person name="Fulton B."/>
            <person name="Graves T."/>
            <person name="Minx P."/>
            <person name="Sodergren E."/>
            <person name="Birney E."/>
            <person name="Margulies E.H."/>
            <person name="Herrero J."/>
            <person name="Green E.D."/>
            <person name="Haussler D."/>
            <person name="Siepel A."/>
            <person name="Goldman N."/>
            <person name="Pollard K.S."/>
            <person name="Pedersen J.S."/>
            <person name="Lander E.S."/>
            <person name="Kellis M."/>
        </authorList>
    </citation>
    <scope>NUCLEOTIDE SEQUENCE [LARGE SCALE GENOMIC DNA]</scope>
    <source>
        <strain evidence="5">Thorbecke</strain>
    </source>
</reference>
<feature type="disulfide bond" evidence="2">
    <location>
        <begin position="47"/>
        <end position="56"/>
    </location>
</feature>
<feature type="domain" description="EGF-like" evidence="3">
    <location>
        <begin position="17"/>
        <end position="57"/>
    </location>
</feature>
<keyword evidence="5" id="KW-1185">Reference proteome</keyword>
<dbReference type="STRING" id="9986.ENSOCUP00000036340"/>
<keyword evidence="1 2" id="KW-1015">Disulfide bond</keyword>
<dbReference type="SUPFAM" id="SSF57196">
    <property type="entry name" value="EGF/Laminin"/>
    <property type="match status" value="1"/>
</dbReference>
<organism evidence="4 5">
    <name type="scientific">Oryctolagus cuniculus</name>
    <name type="common">Rabbit</name>
    <dbReference type="NCBI Taxonomy" id="9986"/>
    <lineage>
        <taxon>Eukaryota</taxon>
        <taxon>Metazoa</taxon>
        <taxon>Chordata</taxon>
        <taxon>Craniata</taxon>
        <taxon>Vertebrata</taxon>
        <taxon>Euteleostomi</taxon>
        <taxon>Mammalia</taxon>
        <taxon>Eutheria</taxon>
        <taxon>Euarchontoglires</taxon>
        <taxon>Glires</taxon>
        <taxon>Lagomorpha</taxon>
        <taxon>Leporidae</taxon>
        <taxon>Oryctolagus</taxon>
    </lineage>
</organism>
<dbReference type="InterPro" id="IPR000742">
    <property type="entry name" value="EGF"/>
</dbReference>
<dbReference type="Gene3D" id="2.10.25.10">
    <property type="entry name" value="Laminin"/>
    <property type="match status" value="1"/>
</dbReference>
<dbReference type="CDD" id="cd00054">
    <property type="entry name" value="EGF_CA"/>
    <property type="match status" value="1"/>
</dbReference>
<protein>
    <recommendedName>
        <fullName evidence="3">EGF-like domain-containing protein</fullName>
    </recommendedName>
</protein>
<evidence type="ECO:0000256" key="1">
    <source>
        <dbReference type="ARBA" id="ARBA00023157"/>
    </source>
</evidence>
<evidence type="ECO:0000313" key="4">
    <source>
        <dbReference type="Ensembl" id="ENSOCUP00000036340.1"/>
    </source>
</evidence>
<dbReference type="SMR" id="A0A5F9CS62"/>
<dbReference type="Pfam" id="PF00008">
    <property type="entry name" value="EGF"/>
    <property type="match status" value="1"/>
</dbReference>
<evidence type="ECO:0000256" key="2">
    <source>
        <dbReference type="PROSITE-ProRule" id="PRU00076"/>
    </source>
</evidence>
<dbReference type="PROSITE" id="PS00022">
    <property type="entry name" value="EGF_1"/>
    <property type="match status" value="1"/>
</dbReference>
<dbReference type="FunFam" id="2.10.25.10:FF:000282">
    <property type="entry name" value="Crumbs cell polarity complex component 2"/>
    <property type="match status" value="1"/>
</dbReference>
<dbReference type="Bgee" id="ENSOCUG00000031599">
    <property type="expression patterns" value="Expressed in embryo and 10 other cell types or tissues"/>
</dbReference>
<reference evidence="4" key="3">
    <citation type="submission" date="2025-09" db="UniProtKB">
        <authorList>
            <consortium name="Ensembl"/>
        </authorList>
    </citation>
    <scope>IDENTIFICATION</scope>
    <source>
        <strain evidence="4">Thorbecke</strain>
    </source>
</reference>
<proteinExistence type="predicted"/>
<name>A0A5F9CS62_RABIT</name>
<reference evidence="4" key="2">
    <citation type="submission" date="2025-08" db="UniProtKB">
        <authorList>
            <consortium name="Ensembl"/>
        </authorList>
    </citation>
    <scope>IDENTIFICATION</scope>
    <source>
        <strain evidence="4">Thorbecke</strain>
    </source>
</reference>
<sequence length="81" mass="8802">MTPALTALVGEMLTQARADPCPTLPQPNPCFNGGTCLVTWNDFQCTCPDNFTGPTCGTVSRASDLWRPQDFGSREQHRQGS</sequence>
<dbReference type="SMART" id="SM00181">
    <property type="entry name" value="EGF"/>
    <property type="match status" value="1"/>
</dbReference>
<dbReference type="InParanoid" id="A0A5F9CS62"/>
<evidence type="ECO:0000313" key="5">
    <source>
        <dbReference type="Proteomes" id="UP000001811"/>
    </source>
</evidence>
<accession>A0A5F9CS62</accession>
<dbReference type="AlphaFoldDB" id="A0A5F9CS62"/>
<dbReference type="GO" id="GO:0005509">
    <property type="term" value="F:calcium ion binding"/>
    <property type="evidence" value="ECO:0007669"/>
    <property type="project" value="InterPro"/>
</dbReference>
<dbReference type="PROSITE" id="PS50026">
    <property type="entry name" value="EGF_3"/>
    <property type="match status" value="1"/>
</dbReference>
<keyword evidence="2" id="KW-0245">EGF-like domain</keyword>
<dbReference type="SMART" id="SM00179">
    <property type="entry name" value="EGF_CA"/>
    <property type="match status" value="1"/>
</dbReference>
<evidence type="ECO:0000259" key="3">
    <source>
        <dbReference type="PROSITE" id="PS50026"/>
    </source>
</evidence>
<dbReference type="InterPro" id="IPR001881">
    <property type="entry name" value="EGF-like_Ca-bd_dom"/>
</dbReference>
<dbReference type="Proteomes" id="UP000001811">
    <property type="component" value="Unplaced"/>
</dbReference>
<comment type="caution">
    <text evidence="2">Lacks conserved residue(s) required for the propagation of feature annotation.</text>
</comment>